<reference evidence="1" key="1">
    <citation type="submission" date="2022-03" db="EMBL/GenBank/DDBJ databases">
        <title>Complete genome sequence of Caldinitratiruptor microaerophilus.</title>
        <authorList>
            <person name="Mukaiyama R."/>
            <person name="Nishiyama T."/>
            <person name="Ueda K."/>
        </authorList>
    </citation>
    <scope>NUCLEOTIDE SEQUENCE</scope>
    <source>
        <strain evidence="1">JCM 16183</strain>
    </source>
</reference>
<dbReference type="PROSITE" id="PS51257">
    <property type="entry name" value="PROKAR_LIPOPROTEIN"/>
    <property type="match status" value="1"/>
</dbReference>
<dbReference type="AlphaFoldDB" id="A0AA35G5T9"/>
<evidence type="ECO:0000313" key="2">
    <source>
        <dbReference type="Proteomes" id="UP001163687"/>
    </source>
</evidence>
<keyword evidence="2" id="KW-1185">Reference proteome</keyword>
<dbReference type="EMBL" id="AP025628">
    <property type="protein sequence ID" value="BDG60106.1"/>
    <property type="molecule type" value="Genomic_DNA"/>
</dbReference>
<dbReference type="KEGG" id="cmic:caldi_11960"/>
<protein>
    <submittedName>
        <fullName evidence="1">Uncharacterized protein</fullName>
    </submittedName>
</protein>
<name>A0AA35G5T9_9FIRM</name>
<proteinExistence type="predicted"/>
<sequence length="99" mass="10825">MGVRICTVLDTRISPPTGTSTGCAQTADGRLRREHPEVHLLADPELPGPLVEWQRFSSAETIRARAYPRPASGYTRWSPGPADALQALDVLYRVVLGLD</sequence>
<gene>
    <name evidence="1" type="ORF">caldi_11960</name>
</gene>
<evidence type="ECO:0000313" key="1">
    <source>
        <dbReference type="EMBL" id="BDG60106.1"/>
    </source>
</evidence>
<organism evidence="1 2">
    <name type="scientific">Caldinitratiruptor microaerophilus</name>
    <dbReference type="NCBI Taxonomy" id="671077"/>
    <lineage>
        <taxon>Bacteria</taxon>
        <taxon>Bacillati</taxon>
        <taxon>Bacillota</taxon>
        <taxon>Clostridia</taxon>
        <taxon>Eubacteriales</taxon>
        <taxon>Symbiobacteriaceae</taxon>
        <taxon>Caldinitratiruptor</taxon>
    </lineage>
</organism>
<dbReference type="Proteomes" id="UP001163687">
    <property type="component" value="Chromosome"/>
</dbReference>
<accession>A0AA35G5T9</accession>